<dbReference type="GeneID" id="98316228"/>
<evidence type="ECO:0008006" key="3">
    <source>
        <dbReference type="Google" id="ProtNLM"/>
    </source>
</evidence>
<dbReference type="InterPro" id="IPR008489">
    <property type="entry name" value="DUF771"/>
</dbReference>
<sequence>MPTLINEKEINKILEDSLQDAISKFINSQVEGKTWSIIEFKEACCFNRDRRWVVKFILEPFKDEIEYRAENRDGWCIYAKSYQIRAKLATKWMEKNFSRIDWDAKLPIKG</sequence>
<organism evidence="1 2">
    <name type="scientific">Liquorilactobacillus hordei</name>
    <dbReference type="NCBI Taxonomy" id="468911"/>
    <lineage>
        <taxon>Bacteria</taxon>
        <taxon>Bacillati</taxon>
        <taxon>Bacillota</taxon>
        <taxon>Bacilli</taxon>
        <taxon>Lactobacillales</taxon>
        <taxon>Lactobacillaceae</taxon>
        <taxon>Liquorilactobacillus</taxon>
    </lineage>
</organism>
<proteinExistence type="predicted"/>
<dbReference type="Pfam" id="PF05595">
    <property type="entry name" value="DUF771"/>
    <property type="match status" value="1"/>
</dbReference>
<evidence type="ECO:0000313" key="2">
    <source>
        <dbReference type="Proteomes" id="UP000314960"/>
    </source>
</evidence>
<dbReference type="EMBL" id="CP018176">
    <property type="protein sequence ID" value="AUJ29601.1"/>
    <property type="molecule type" value="Genomic_DNA"/>
</dbReference>
<dbReference type="AlphaFoldDB" id="A0A3Q8CBZ4"/>
<reference evidence="1 2" key="1">
    <citation type="submission" date="2016-11" db="EMBL/GenBank/DDBJ databases">
        <title>Interaction between Lactobacillus species and yeast in water kefir.</title>
        <authorList>
            <person name="Behr J."/>
            <person name="Xu D."/>
            <person name="Vogel R.F."/>
        </authorList>
    </citation>
    <scope>NUCLEOTIDE SEQUENCE [LARGE SCALE GENOMIC DNA]</scope>
    <source>
        <strain evidence="1 2">TMW 1.1822</strain>
    </source>
</reference>
<dbReference type="RefSeq" id="WP_003687745.1">
    <property type="nucleotide sequence ID" value="NZ_CP018176.1"/>
</dbReference>
<gene>
    <name evidence="1" type="ORF">BSQ49_04940</name>
</gene>
<protein>
    <recommendedName>
        <fullName evidence="3">DUF771 domain-containing protein</fullName>
    </recommendedName>
</protein>
<dbReference type="KEGG" id="lhw:BSQ49_04940"/>
<dbReference type="Proteomes" id="UP000314960">
    <property type="component" value="Chromosome"/>
</dbReference>
<accession>A0A3Q8CBZ4</accession>
<name>A0A3Q8CBZ4_9LACO</name>
<evidence type="ECO:0000313" key="1">
    <source>
        <dbReference type="EMBL" id="AUJ29601.1"/>
    </source>
</evidence>